<dbReference type="Proteomes" id="UP000401081">
    <property type="component" value="Unassembled WGS sequence"/>
</dbReference>
<gene>
    <name evidence="1" type="ORF">NCTC12993_01519</name>
</gene>
<evidence type="ECO:0000313" key="2">
    <source>
        <dbReference type="Proteomes" id="UP000401081"/>
    </source>
</evidence>
<reference evidence="1 2" key="1">
    <citation type="submission" date="2019-03" db="EMBL/GenBank/DDBJ databases">
        <authorList>
            <consortium name="Pathogen Informatics"/>
        </authorList>
    </citation>
    <scope>NUCLEOTIDE SEQUENCE [LARGE SCALE GENOMIC DNA]</scope>
    <source>
        <strain evidence="1 2">NCTC12993</strain>
    </source>
</reference>
<accession>A0A485AUF9</accession>
<sequence>MHIHHALHLAGELHDRRIISRRGFHKATGAELREHAPLNPAFFRFHRLALSGGVRGAVGRFLRFNPALLAGSQRSLRYQQPSYAGRSGESAAISAASLSSNGLKSFIPLTHFLTVNIQF</sequence>
<name>A0A485AUF9_KLUCR</name>
<protein>
    <submittedName>
        <fullName evidence="1">Uncharacterized protein</fullName>
    </submittedName>
</protein>
<dbReference type="EMBL" id="CAADJD010000014">
    <property type="protein sequence ID" value="VFS60069.1"/>
    <property type="molecule type" value="Genomic_DNA"/>
</dbReference>
<keyword evidence="2" id="KW-1185">Reference proteome</keyword>
<proteinExistence type="predicted"/>
<organism evidence="1 2">
    <name type="scientific">Kluyvera cryocrescens</name>
    <name type="common">Kluyvera citrophila</name>
    <dbReference type="NCBI Taxonomy" id="580"/>
    <lineage>
        <taxon>Bacteria</taxon>
        <taxon>Pseudomonadati</taxon>
        <taxon>Pseudomonadota</taxon>
        <taxon>Gammaproteobacteria</taxon>
        <taxon>Enterobacterales</taxon>
        <taxon>Enterobacteriaceae</taxon>
        <taxon>Kluyvera</taxon>
    </lineage>
</organism>
<dbReference type="AlphaFoldDB" id="A0A485AUF9"/>
<evidence type="ECO:0000313" key="1">
    <source>
        <dbReference type="EMBL" id="VFS60069.1"/>
    </source>
</evidence>